<dbReference type="GO" id="GO:0000160">
    <property type="term" value="P:phosphorelay signal transduction system"/>
    <property type="evidence" value="ECO:0007669"/>
    <property type="project" value="InterPro"/>
</dbReference>
<reference evidence="7" key="1">
    <citation type="submission" date="2020-07" db="EMBL/GenBank/DDBJ databases">
        <authorList>
            <person name="Pettersson B.M.F."/>
            <person name="Behra P.R.K."/>
            <person name="Ramesh M."/>
            <person name="Das S."/>
            <person name="Dasgupta S."/>
            <person name="Kirsebom L.A."/>
        </authorList>
    </citation>
    <scope>NUCLEOTIDE SEQUENCE</scope>
    <source>
        <strain evidence="7">DSM 44615</strain>
    </source>
</reference>
<evidence type="ECO:0000256" key="4">
    <source>
        <dbReference type="ARBA" id="ARBA00023163"/>
    </source>
</evidence>
<keyword evidence="8" id="KW-1185">Reference proteome</keyword>
<sequence>MQYSLLGPLSVTADGGRIELGGLRQRAVLAVLLVSADALVDIDVLIDKVWDGDPPQKPVSSLRAYVANLRRALGDGRAPERLVTEGHGYRLRLGDDTLDCHSFEADTDRGRRLLADGDPAAALPHLSRALGLWRGEPLSDFRDLSFAVDEVHRLEVVRLDCVEAVFDARLMLGRDAGLVADISAEVTGHPLRERLWGQLMLALHRAGRRGDALRAYDRMRTVFDRELGVAPGAAVERLAHDIRSEAAHLTPGPATSTRRAAVRSRKRPLVGRGHDVRRLGDELAAAADGHGSATLIVGESGIGKTALAAEIARTAESSGAATIWIGHRAAADLSPSWTWNQVLRELAGRTGAPVHQAAPPADGDRRMAEAMAAAVAALVREPTVVVLDDVHLADPLSRDTLAVLTGALPRLPLLVLATWQHGDPARPGLELSRLLAGADLRSVWLHGLDAERTAELVEHLSGVAPTGAVADQLVARTGGNPLYLTELTRLLMERRQLDGVTAALSDDGVPPAVTGVIAGRMAALPPDTASALSAAAVLGLEVSSTRVGAVLGVAPDVVEDRLAAAVSAGVVVPEQPGRYRFSHGIVRDAVIGRLDPGDRSRLHADISRVLLTDAGALDEDAVAGADHAWRAGVRLDAEAALTLLARAATTAWSRSAYREVAELSRRGLQVCGRLPDGPDRLRQEADLWLQLASAEAVVTGQTSAEVSAALRRSHEIGSQIGHVAVERALRCLEACGAGRYREGAVMADGLIELFSDTGDAVAGSAGYYLRGLTDFAAGDVDGCLDRIETLLHELPAVDWRRHGHMATFDVRGYGVAAWAHALRGEPERARALVATGLELAEGRNDTFGAAILLTSQLQVDAIRGSHAWLAEQAESTVERLTGWGFDQLAGTARIIGGWARALGPAGEDTAEEMRDAIATHSRDGTRIFLPLYYALLADVQAARGDVSGGRATLNRAELTAFATGERVWDAQLSGRLAALRQRRDHGRADDAGRIAE</sequence>
<evidence type="ECO:0000256" key="5">
    <source>
        <dbReference type="PROSITE-ProRule" id="PRU01091"/>
    </source>
</evidence>
<dbReference type="RefSeq" id="WP_264011791.1">
    <property type="nucleotide sequence ID" value="NZ_JACKSJ010000051.1"/>
</dbReference>
<dbReference type="CDD" id="cd15831">
    <property type="entry name" value="BTAD"/>
    <property type="match status" value="1"/>
</dbReference>
<evidence type="ECO:0000313" key="7">
    <source>
        <dbReference type="EMBL" id="MCV7169600.1"/>
    </source>
</evidence>
<dbReference type="InterPro" id="IPR003593">
    <property type="entry name" value="AAA+_ATPase"/>
</dbReference>
<dbReference type="InterPro" id="IPR027417">
    <property type="entry name" value="P-loop_NTPase"/>
</dbReference>
<proteinExistence type="inferred from homology"/>
<dbReference type="Proteomes" id="UP001140293">
    <property type="component" value="Unassembled WGS sequence"/>
</dbReference>
<evidence type="ECO:0000256" key="2">
    <source>
        <dbReference type="ARBA" id="ARBA00023015"/>
    </source>
</evidence>
<organism evidence="7 8">
    <name type="scientific">[Mycobacterium] manitobense</name>
    <dbReference type="NCBI Taxonomy" id="190147"/>
    <lineage>
        <taxon>Bacteria</taxon>
        <taxon>Bacillati</taxon>
        <taxon>Actinomycetota</taxon>
        <taxon>Actinomycetes</taxon>
        <taxon>Mycobacteriales</taxon>
        <taxon>Mycobacteriaceae</taxon>
        <taxon>Mycolicibacterium</taxon>
    </lineage>
</organism>
<evidence type="ECO:0000313" key="8">
    <source>
        <dbReference type="Proteomes" id="UP001140293"/>
    </source>
</evidence>
<feature type="domain" description="OmpR/PhoB-type" evidence="6">
    <location>
        <begin position="1"/>
        <end position="93"/>
    </location>
</feature>
<dbReference type="PRINTS" id="PR00364">
    <property type="entry name" value="DISEASERSIST"/>
</dbReference>
<name>A0A9X2YLH0_9MYCO</name>
<dbReference type="SMART" id="SM00382">
    <property type="entry name" value="AAA"/>
    <property type="match status" value="1"/>
</dbReference>
<keyword evidence="2" id="KW-0805">Transcription regulation</keyword>
<dbReference type="PANTHER" id="PTHR35807">
    <property type="entry name" value="TRANSCRIPTIONAL REGULATOR REDD-RELATED"/>
    <property type="match status" value="1"/>
</dbReference>
<dbReference type="SUPFAM" id="SSF52540">
    <property type="entry name" value="P-loop containing nucleoside triphosphate hydrolases"/>
    <property type="match status" value="1"/>
</dbReference>
<dbReference type="Pfam" id="PF00486">
    <property type="entry name" value="Trans_reg_C"/>
    <property type="match status" value="1"/>
</dbReference>
<keyword evidence="4" id="KW-0804">Transcription</keyword>
<evidence type="ECO:0000256" key="3">
    <source>
        <dbReference type="ARBA" id="ARBA00023125"/>
    </source>
</evidence>
<comment type="similarity">
    <text evidence="1">Belongs to the AfsR/DnrI/RedD regulatory family.</text>
</comment>
<dbReference type="PROSITE" id="PS51755">
    <property type="entry name" value="OMPR_PHOB"/>
    <property type="match status" value="1"/>
</dbReference>
<dbReference type="InterPro" id="IPR005158">
    <property type="entry name" value="BTAD"/>
</dbReference>
<accession>A0A9X2YLH0</accession>
<dbReference type="Gene3D" id="1.25.40.10">
    <property type="entry name" value="Tetratricopeptide repeat domain"/>
    <property type="match status" value="1"/>
</dbReference>
<dbReference type="EMBL" id="JACKSJ010000051">
    <property type="protein sequence ID" value="MCV7169600.1"/>
    <property type="molecule type" value="Genomic_DNA"/>
</dbReference>
<dbReference type="GO" id="GO:0006355">
    <property type="term" value="P:regulation of DNA-templated transcription"/>
    <property type="evidence" value="ECO:0007669"/>
    <property type="project" value="InterPro"/>
</dbReference>
<dbReference type="PANTHER" id="PTHR35807:SF1">
    <property type="entry name" value="TRANSCRIPTIONAL REGULATOR REDD"/>
    <property type="match status" value="1"/>
</dbReference>
<evidence type="ECO:0000256" key="1">
    <source>
        <dbReference type="ARBA" id="ARBA00005820"/>
    </source>
</evidence>
<dbReference type="SUPFAM" id="SSF46894">
    <property type="entry name" value="C-terminal effector domain of the bipartite response regulators"/>
    <property type="match status" value="1"/>
</dbReference>
<dbReference type="GO" id="GO:0003677">
    <property type="term" value="F:DNA binding"/>
    <property type="evidence" value="ECO:0007669"/>
    <property type="project" value="UniProtKB-UniRule"/>
</dbReference>
<dbReference type="InterPro" id="IPR036388">
    <property type="entry name" value="WH-like_DNA-bd_sf"/>
</dbReference>
<evidence type="ECO:0000259" key="6">
    <source>
        <dbReference type="PROSITE" id="PS51755"/>
    </source>
</evidence>
<comment type="caution">
    <text evidence="7">The sequence shown here is derived from an EMBL/GenBank/DDBJ whole genome shotgun (WGS) entry which is preliminary data.</text>
</comment>
<dbReference type="Pfam" id="PF03704">
    <property type="entry name" value="BTAD"/>
    <property type="match status" value="1"/>
</dbReference>
<dbReference type="AlphaFoldDB" id="A0A9X2YLH0"/>
<dbReference type="SMART" id="SM01043">
    <property type="entry name" value="BTAD"/>
    <property type="match status" value="1"/>
</dbReference>
<reference evidence="7" key="2">
    <citation type="journal article" date="2022" name="BMC Genomics">
        <title>Comparative genome analysis of mycobacteria focusing on tRNA and non-coding RNA.</title>
        <authorList>
            <person name="Behra P.R.K."/>
            <person name="Pettersson B.M.F."/>
            <person name="Ramesh M."/>
            <person name="Das S."/>
            <person name="Dasgupta S."/>
            <person name="Kirsebom L.A."/>
        </authorList>
    </citation>
    <scope>NUCLEOTIDE SEQUENCE</scope>
    <source>
        <strain evidence="7">DSM 44615</strain>
    </source>
</reference>
<dbReference type="InterPro" id="IPR016032">
    <property type="entry name" value="Sig_transdc_resp-reg_C-effctor"/>
</dbReference>
<dbReference type="Gene3D" id="3.40.50.300">
    <property type="entry name" value="P-loop containing nucleotide triphosphate hydrolases"/>
    <property type="match status" value="1"/>
</dbReference>
<dbReference type="InterPro" id="IPR051677">
    <property type="entry name" value="AfsR-DnrI-RedD_regulator"/>
</dbReference>
<dbReference type="Pfam" id="PF13191">
    <property type="entry name" value="AAA_16"/>
    <property type="match status" value="1"/>
</dbReference>
<feature type="DNA-binding region" description="OmpR/PhoB-type" evidence="5">
    <location>
        <begin position="1"/>
        <end position="93"/>
    </location>
</feature>
<dbReference type="SUPFAM" id="SSF48452">
    <property type="entry name" value="TPR-like"/>
    <property type="match status" value="1"/>
</dbReference>
<dbReference type="Gene3D" id="1.10.10.10">
    <property type="entry name" value="Winged helix-like DNA-binding domain superfamily/Winged helix DNA-binding domain"/>
    <property type="match status" value="1"/>
</dbReference>
<dbReference type="InterPro" id="IPR011990">
    <property type="entry name" value="TPR-like_helical_dom_sf"/>
</dbReference>
<dbReference type="InterPro" id="IPR001867">
    <property type="entry name" value="OmpR/PhoB-type_DNA-bd"/>
</dbReference>
<dbReference type="SMART" id="SM00862">
    <property type="entry name" value="Trans_reg_C"/>
    <property type="match status" value="1"/>
</dbReference>
<gene>
    <name evidence="7" type="ORF">H7I41_06655</name>
</gene>
<protein>
    <submittedName>
        <fullName evidence="7">AAA family ATPase</fullName>
    </submittedName>
</protein>
<keyword evidence="3 5" id="KW-0238">DNA-binding</keyword>
<dbReference type="InterPro" id="IPR041664">
    <property type="entry name" value="AAA_16"/>
</dbReference>